<dbReference type="EMBL" id="CP014796">
    <property type="protein sequence ID" value="APX25299.1"/>
    <property type="molecule type" value="Genomic_DNA"/>
</dbReference>
<dbReference type="STRING" id="1229727.Ga0080559_TMP4503"/>
<keyword evidence="2" id="KW-1185">Reference proteome</keyword>
<gene>
    <name evidence="1" type="ORF">Ga0080559_TMP4503</name>
</gene>
<dbReference type="AlphaFoldDB" id="A0A1U7DAZ0"/>
<name>A0A1U7DAZ0_9RHOB</name>
<accession>A0A1U7DAZ0</accession>
<sequence length="274" mass="28801">MTVAFNSDHITVFGDFIFATFGTNGINGDIIKLRKTDGVEVRRWEDIANADCIEGLVITGEVSGTLYAETNHDGGLHFGAGDGADPQLGVITTAELEDGAIGAPLVLPDMTLVLVLGFDAFPGSGSKTVLGWNDVQNGDPGWAVQIQNNALRFVCLNDGESAAAARRETWDVTGLDDGTPHVFVIEHNGVSRPTLRIDGVPVAGSFVGDFTTYTEGLRVDNLALGGAFNAAGSWVATQDADFTYHGHYLSERISAAQRGALEAYAAARAGISLG</sequence>
<evidence type="ECO:0008006" key="3">
    <source>
        <dbReference type="Google" id="ProtNLM"/>
    </source>
</evidence>
<dbReference type="KEGG" id="tpro:Ga0080559_TMP4503"/>
<evidence type="ECO:0000313" key="1">
    <source>
        <dbReference type="EMBL" id="APX25299.1"/>
    </source>
</evidence>
<reference evidence="1 2" key="1">
    <citation type="submission" date="2016-03" db="EMBL/GenBank/DDBJ databases">
        <title>Deep-sea bacteria in the southern Pacific.</title>
        <authorList>
            <person name="Tang K."/>
        </authorList>
    </citation>
    <scope>NUCLEOTIDE SEQUENCE [LARGE SCALE GENOMIC DNA]</scope>
    <source>
        <strain evidence="1 2">JLT2016</strain>
    </source>
</reference>
<evidence type="ECO:0000313" key="2">
    <source>
        <dbReference type="Proteomes" id="UP000186559"/>
    </source>
</evidence>
<organism evidence="1 2">
    <name type="scientific">Salipiger profundus</name>
    <dbReference type="NCBI Taxonomy" id="1229727"/>
    <lineage>
        <taxon>Bacteria</taxon>
        <taxon>Pseudomonadati</taxon>
        <taxon>Pseudomonadota</taxon>
        <taxon>Alphaproteobacteria</taxon>
        <taxon>Rhodobacterales</taxon>
        <taxon>Roseobacteraceae</taxon>
        <taxon>Salipiger</taxon>
    </lineage>
</organism>
<protein>
    <recommendedName>
        <fullName evidence="3">Concanavalin A-like lectin/glucanases superfamily protein</fullName>
    </recommendedName>
</protein>
<dbReference type="InterPro" id="IPR013320">
    <property type="entry name" value="ConA-like_dom_sf"/>
</dbReference>
<dbReference type="Proteomes" id="UP000186559">
    <property type="component" value="Chromosome"/>
</dbReference>
<dbReference type="SUPFAM" id="SSF49899">
    <property type="entry name" value="Concanavalin A-like lectins/glucanases"/>
    <property type="match status" value="1"/>
</dbReference>
<dbReference type="RefSeq" id="WP_017469548.1">
    <property type="nucleotide sequence ID" value="NZ_BMEW01000034.1"/>
</dbReference>
<proteinExistence type="predicted"/>